<sequence length="474" mass="51320">MKKNRIISMLLSLSLLAAAGNASSTKEKDAPIKGLPAYAQDKPLILPAVVEKKLPNGLTLWLIERPGLPLISMYLAVRGGSASDPENLRGVSDILSSTISAGTRKRTSRQIAEELQALGADISVGIGKDISYIGIDGLSSGTGQLLEILADTARHASFPEDEVKLAIENELQSIIASKSQPSYDLSQVFYTELFGKHPYAFVNPDPKVVARVTPKDLLAVYQQRFRPDQGILVMVGNLPTGKMAGLAEKHFGDWKSSGKKLAAIPPAPATTRQQFLVVDRPKSVQSTIYVGRPMPAAGNPDEFSLKVANTIFGGAFGSRLTQNIREEKGYTYSPHASVSDWAKGGIFSISASVRNEVTAATLTEIFYELDRLATTLPEDEELTRAQRYLKGSFLLSNETSSALASTLTGYWIDGKTPGDLAKYVPGIEKVRKQDVREMGRKYFASRKQAVAISGDAKAIMESLSLFGDIRLAKP</sequence>
<dbReference type="InterPro" id="IPR007863">
    <property type="entry name" value="Peptidase_M16_C"/>
</dbReference>
<feature type="domain" description="Peptidase M16 N-terminal" evidence="2">
    <location>
        <begin position="72"/>
        <end position="178"/>
    </location>
</feature>
<feature type="signal peptide" evidence="1">
    <location>
        <begin position="1"/>
        <end position="19"/>
    </location>
</feature>
<dbReference type="Gene3D" id="3.30.830.10">
    <property type="entry name" value="Metalloenzyme, LuxS/M16 peptidase-like"/>
    <property type="match status" value="2"/>
</dbReference>
<dbReference type="GO" id="GO:0046872">
    <property type="term" value="F:metal ion binding"/>
    <property type="evidence" value="ECO:0007669"/>
    <property type="project" value="InterPro"/>
</dbReference>
<dbReference type="SUPFAM" id="SSF63411">
    <property type="entry name" value="LuxS/MPP-like metallohydrolase"/>
    <property type="match status" value="2"/>
</dbReference>
<accession>A0A831RU80</accession>
<gene>
    <name evidence="4" type="ORF">ENJ12_03805</name>
</gene>
<dbReference type="PANTHER" id="PTHR11851:SF224">
    <property type="entry name" value="PROCESSING PROTEASE"/>
    <property type="match status" value="1"/>
</dbReference>
<dbReference type="EMBL" id="DRLF01000139">
    <property type="protein sequence ID" value="HEC05949.1"/>
    <property type="molecule type" value="Genomic_DNA"/>
</dbReference>
<comment type="caution">
    <text evidence="4">The sequence shown here is derived from an EMBL/GenBank/DDBJ whole genome shotgun (WGS) entry which is preliminary data.</text>
</comment>
<feature type="chain" id="PRO_5032306263" evidence="1">
    <location>
        <begin position="20"/>
        <end position="474"/>
    </location>
</feature>
<evidence type="ECO:0000313" key="4">
    <source>
        <dbReference type="EMBL" id="HEC05949.1"/>
    </source>
</evidence>
<evidence type="ECO:0000259" key="2">
    <source>
        <dbReference type="Pfam" id="PF00675"/>
    </source>
</evidence>
<dbReference type="InterPro" id="IPR011249">
    <property type="entry name" value="Metalloenz_LuxS/M16"/>
</dbReference>
<evidence type="ECO:0000259" key="3">
    <source>
        <dbReference type="Pfam" id="PF05193"/>
    </source>
</evidence>
<evidence type="ECO:0000256" key="1">
    <source>
        <dbReference type="SAM" id="SignalP"/>
    </source>
</evidence>
<dbReference type="InterPro" id="IPR011765">
    <property type="entry name" value="Pept_M16_N"/>
</dbReference>
<organism evidence="4">
    <name type="scientific">Thiolapillus brandeum</name>
    <dbReference type="NCBI Taxonomy" id="1076588"/>
    <lineage>
        <taxon>Bacteria</taxon>
        <taxon>Pseudomonadati</taxon>
        <taxon>Pseudomonadota</taxon>
        <taxon>Gammaproteobacteria</taxon>
        <taxon>Chromatiales</taxon>
        <taxon>Sedimenticolaceae</taxon>
        <taxon>Thiolapillus</taxon>
    </lineage>
</organism>
<dbReference type="InterPro" id="IPR050361">
    <property type="entry name" value="MPP/UQCRC_Complex"/>
</dbReference>
<dbReference type="Proteomes" id="UP000886339">
    <property type="component" value="Unassembled WGS sequence"/>
</dbReference>
<dbReference type="PANTHER" id="PTHR11851">
    <property type="entry name" value="METALLOPROTEASE"/>
    <property type="match status" value="1"/>
</dbReference>
<dbReference type="AlphaFoldDB" id="A0A831RU80"/>
<name>A0A831RU80_9GAMM</name>
<protein>
    <submittedName>
        <fullName evidence="4">Insulinase family protein</fullName>
    </submittedName>
</protein>
<keyword evidence="1" id="KW-0732">Signal</keyword>
<dbReference type="Pfam" id="PF05193">
    <property type="entry name" value="Peptidase_M16_C"/>
    <property type="match status" value="1"/>
</dbReference>
<reference evidence="4" key="1">
    <citation type="journal article" date="2020" name="mSystems">
        <title>Genome- and Community-Level Interaction Insights into Carbon Utilization and Element Cycling Functions of Hydrothermarchaeota in Hydrothermal Sediment.</title>
        <authorList>
            <person name="Zhou Z."/>
            <person name="Liu Y."/>
            <person name="Xu W."/>
            <person name="Pan J."/>
            <person name="Luo Z.H."/>
            <person name="Li M."/>
        </authorList>
    </citation>
    <scope>NUCLEOTIDE SEQUENCE [LARGE SCALE GENOMIC DNA]</scope>
    <source>
        <strain evidence="4">HyVt-458</strain>
    </source>
</reference>
<proteinExistence type="predicted"/>
<feature type="domain" description="Peptidase M16 C-terminal" evidence="3">
    <location>
        <begin position="212"/>
        <end position="388"/>
    </location>
</feature>
<dbReference type="Pfam" id="PF00675">
    <property type="entry name" value="Peptidase_M16"/>
    <property type="match status" value="1"/>
</dbReference>